<protein>
    <recommendedName>
        <fullName evidence="4">Transposase IS4-like domain-containing protein</fullName>
    </recommendedName>
</protein>
<organism evidence="2 3">
    <name type="scientific">Geobacillus icigianus</name>
    <dbReference type="NCBI Taxonomy" id="1430331"/>
    <lineage>
        <taxon>Bacteria</taxon>
        <taxon>Bacillati</taxon>
        <taxon>Bacillota</taxon>
        <taxon>Bacilli</taxon>
        <taxon>Bacillales</taxon>
        <taxon>Anoxybacillaceae</taxon>
        <taxon>Geobacillus</taxon>
    </lineage>
</organism>
<comment type="caution">
    <text evidence="2">The sequence shown here is derived from an EMBL/GenBank/DDBJ whole genome shotgun (WGS) entry which is preliminary data.</text>
</comment>
<gene>
    <name evidence="2" type="ORF">EP10_002973</name>
</gene>
<reference evidence="2 3" key="1">
    <citation type="journal article" date="2014" name="Genome Announc.">
        <title>Draft Genome Sequence of Geobacillus icigianus Strain G1w1T Isolated from Hot Springs in the Valley of Geysers, Kamchatka (Russian Federation).</title>
        <authorList>
            <person name="Bryanskaya A.V."/>
            <person name="Rozanov A.S."/>
            <person name="Logacheva M.D."/>
            <person name="Kotenko A.V."/>
            <person name="Peltek S.E."/>
        </authorList>
    </citation>
    <scope>NUCLEOTIDE SEQUENCE [LARGE SCALE GENOMIC DNA]</scope>
    <source>
        <strain evidence="2 3">G1w1</strain>
    </source>
</reference>
<evidence type="ECO:0000256" key="1">
    <source>
        <dbReference type="SAM" id="MobiDB-lite"/>
    </source>
</evidence>
<sequence>MTPDHLHVVLSTDQELSDEDILRYDAQHWSIECVFRQAKDQLKSGGPCSSRSGGETVLGRGAVRLCIQHRGISTRPLFRPRASSVSERAQRRRAHR</sequence>
<proteinExistence type="predicted"/>
<evidence type="ECO:0000313" key="2">
    <source>
        <dbReference type="EMBL" id="MEB3752101.1"/>
    </source>
</evidence>
<evidence type="ECO:0000313" key="3">
    <source>
        <dbReference type="Proteomes" id="UP000029267"/>
    </source>
</evidence>
<evidence type="ECO:0008006" key="4">
    <source>
        <dbReference type="Google" id="ProtNLM"/>
    </source>
</evidence>
<dbReference type="Proteomes" id="UP000029267">
    <property type="component" value="Unassembled WGS sequence"/>
</dbReference>
<accession>A0ABU6BJB4</accession>
<dbReference type="EMBL" id="JPYA02000004">
    <property type="protein sequence ID" value="MEB3752101.1"/>
    <property type="molecule type" value="Genomic_DNA"/>
</dbReference>
<feature type="region of interest" description="Disordered" evidence="1">
    <location>
        <begin position="77"/>
        <end position="96"/>
    </location>
</feature>
<keyword evidence="3" id="KW-1185">Reference proteome</keyword>
<name>A0ABU6BJB4_9BACL</name>